<dbReference type="PANTHER" id="PTHR11863">
    <property type="entry name" value="STEROL DESATURASE"/>
    <property type="match status" value="1"/>
</dbReference>
<evidence type="ECO:0000313" key="8">
    <source>
        <dbReference type="Proteomes" id="UP000736335"/>
    </source>
</evidence>
<evidence type="ECO:0000256" key="2">
    <source>
        <dbReference type="ARBA" id="ARBA00022692"/>
    </source>
</evidence>
<accession>A0A9P6L4I9</accession>
<dbReference type="InterPro" id="IPR006694">
    <property type="entry name" value="Fatty_acid_hydroxylase"/>
</dbReference>
<dbReference type="Proteomes" id="UP000736335">
    <property type="component" value="Unassembled WGS sequence"/>
</dbReference>
<dbReference type="GO" id="GO:0016020">
    <property type="term" value="C:membrane"/>
    <property type="evidence" value="ECO:0007669"/>
    <property type="project" value="UniProtKB-SubCell"/>
</dbReference>
<evidence type="ECO:0000256" key="3">
    <source>
        <dbReference type="ARBA" id="ARBA00022989"/>
    </source>
</evidence>
<sequence>MHHLIDSRTMGDVMNDRRRRSNRGKSKVVRFLVSAEESTRKRIVSQYFYLLPFFPSVMSFNASSAPSSSIFHKYSAQELYAGTDFSTLNWVERQWMSWYLLIGDPVIATGLASFLLHEFVYFGRCVPWIIIDAIPYFRRWKLQPDKVPTAKDQWECTKGVLFSHFTVQLPLIWLFHPIAEGLGMSTWHVPFPTWKETVLQVAFFFVYEDMFHFFAHQSLHWGPMYKHIHKIHHKYSAPFGLAAEYAHPAEVFILGAGTITGPILYVLCTGNFHIFTMYIWIVLRLFQAIDAHSGYDFPWSLQHILPFWAGADHHDFHHMAFVNNFSTSFRWCDYLMGTDNKYHDYVERVRAAKKAAKSPEELKALEQRLASEASVEGLRAEAQVEDYGKQKEQ</sequence>
<dbReference type="GO" id="GO:0008610">
    <property type="term" value="P:lipid biosynthetic process"/>
    <property type="evidence" value="ECO:0007669"/>
    <property type="project" value="InterPro"/>
</dbReference>
<keyword evidence="4 5" id="KW-0472">Membrane</keyword>
<gene>
    <name evidence="7" type="ORF">BJ322DRAFT_1074245</name>
</gene>
<evidence type="ECO:0000256" key="1">
    <source>
        <dbReference type="ARBA" id="ARBA00004370"/>
    </source>
</evidence>
<protein>
    <submittedName>
        <fullName evidence="7">C-4 methyl sterol oxidase</fullName>
    </submittedName>
</protein>
<keyword evidence="3 5" id="KW-1133">Transmembrane helix</keyword>
<keyword evidence="8" id="KW-1185">Reference proteome</keyword>
<comment type="caution">
    <text evidence="7">The sequence shown here is derived from an EMBL/GenBank/DDBJ whole genome shotgun (WGS) entry which is preliminary data.</text>
</comment>
<comment type="subcellular location">
    <subcellularLocation>
        <location evidence="1">Membrane</location>
    </subcellularLocation>
</comment>
<reference evidence="7" key="2">
    <citation type="submission" date="2020-11" db="EMBL/GenBank/DDBJ databases">
        <authorList>
            <consortium name="DOE Joint Genome Institute"/>
            <person name="Kuo A."/>
            <person name="Miyauchi S."/>
            <person name="Kiss E."/>
            <person name="Drula E."/>
            <person name="Kohler A."/>
            <person name="Sanchez-Garcia M."/>
            <person name="Andreopoulos B."/>
            <person name="Barry K.W."/>
            <person name="Bonito G."/>
            <person name="Buee M."/>
            <person name="Carver A."/>
            <person name="Chen C."/>
            <person name="Cichocki N."/>
            <person name="Clum A."/>
            <person name="Culley D."/>
            <person name="Crous P.W."/>
            <person name="Fauchery L."/>
            <person name="Girlanda M."/>
            <person name="Hayes R."/>
            <person name="Keri Z."/>
            <person name="Labutti K."/>
            <person name="Lipzen A."/>
            <person name="Lombard V."/>
            <person name="Magnuson J."/>
            <person name="Maillard F."/>
            <person name="Morin E."/>
            <person name="Murat C."/>
            <person name="Nolan M."/>
            <person name="Ohm R."/>
            <person name="Pangilinan J."/>
            <person name="Pereira M."/>
            <person name="Perotto S."/>
            <person name="Peter M."/>
            <person name="Riley R."/>
            <person name="Sitrit Y."/>
            <person name="Stielow B."/>
            <person name="Szollosi G."/>
            <person name="Zifcakova L."/>
            <person name="Stursova M."/>
            <person name="Spatafora J.W."/>
            <person name="Tedersoo L."/>
            <person name="Vaario L.-M."/>
            <person name="Yamada A."/>
            <person name="Yan M."/>
            <person name="Wang P."/>
            <person name="Xu J."/>
            <person name="Bruns T."/>
            <person name="Baldrian P."/>
            <person name="Vilgalys R."/>
            <person name="Henrissat B."/>
            <person name="Grigoriev I.V."/>
            <person name="Hibbett D."/>
            <person name="Nagy L.G."/>
            <person name="Martin F.M."/>
        </authorList>
    </citation>
    <scope>NUCLEOTIDE SEQUENCE</scope>
    <source>
        <strain evidence="7">UH-Tt-Lm1</strain>
    </source>
</reference>
<reference evidence="7" key="1">
    <citation type="journal article" date="2020" name="Nat. Commun.">
        <title>Large-scale genome sequencing of mycorrhizal fungi provides insights into the early evolution of symbiotic traits.</title>
        <authorList>
            <person name="Miyauchi S."/>
            <person name="Kiss E."/>
            <person name="Kuo A."/>
            <person name="Drula E."/>
            <person name="Kohler A."/>
            <person name="Sanchez-Garcia M."/>
            <person name="Morin E."/>
            <person name="Andreopoulos B."/>
            <person name="Barry K.W."/>
            <person name="Bonito G."/>
            <person name="Buee M."/>
            <person name="Carver A."/>
            <person name="Chen C."/>
            <person name="Cichocki N."/>
            <person name="Clum A."/>
            <person name="Culley D."/>
            <person name="Crous P.W."/>
            <person name="Fauchery L."/>
            <person name="Girlanda M."/>
            <person name="Hayes R.D."/>
            <person name="Keri Z."/>
            <person name="LaButti K."/>
            <person name="Lipzen A."/>
            <person name="Lombard V."/>
            <person name="Magnuson J."/>
            <person name="Maillard F."/>
            <person name="Murat C."/>
            <person name="Nolan M."/>
            <person name="Ohm R.A."/>
            <person name="Pangilinan J."/>
            <person name="Pereira M.F."/>
            <person name="Perotto S."/>
            <person name="Peter M."/>
            <person name="Pfister S."/>
            <person name="Riley R."/>
            <person name="Sitrit Y."/>
            <person name="Stielow J.B."/>
            <person name="Szollosi G."/>
            <person name="Zifcakova L."/>
            <person name="Stursova M."/>
            <person name="Spatafora J.W."/>
            <person name="Tedersoo L."/>
            <person name="Vaario L.M."/>
            <person name="Yamada A."/>
            <person name="Yan M."/>
            <person name="Wang P."/>
            <person name="Xu J."/>
            <person name="Bruns T."/>
            <person name="Baldrian P."/>
            <person name="Vilgalys R."/>
            <person name="Dunand C."/>
            <person name="Henrissat B."/>
            <person name="Grigoriev I.V."/>
            <person name="Hibbett D."/>
            <person name="Nagy L.G."/>
            <person name="Martin F.M."/>
        </authorList>
    </citation>
    <scope>NUCLEOTIDE SEQUENCE</scope>
    <source>
        <strain evidence="7">UH-Tt-Lm1</strain>
    </source>
</reference>
<dbReference type="EMBL" id="WIUZ02000012">
    <property type="protein sequence ID" value="KAF9782087.1"/>
    <property type="molecule type" value="Genomic_DNA"/>
</dbReference>
<dbReference type="GO" id="GO:0005506">
    <property type="term" value="F:iron ion binding"/>
    <property type="evidence" value="ECO:0007669"/>
    <property type="project" value="InterPro"/>
</dbReference>
<dbReference type="GO" id="GO:0016491">
    <property type="term" value="F:oxidoreductase activity"/>
    <property type="evidence" value="ECO:0007669"/>
    <property type="project" value="InterPro"/>
</dbReference>
<feature type="transmembrane region" description="Helical" evidence="5">
    <location>
        <begin position="263"/>
        <end position="283"/>
    </location>
</feature>
<proteinExistence type="predicted"/>
<keyword evidence="2 5" id="KW-0812">Transmembrane</keyword>
<name>A0A9P6L4I9_9AGAM</name>
<evidence type="ECO:0000256" key="4">
    <source>
        <dbReference type="ARBA" id="ARBA00023136"/>
    </source>
</evidence>
<dbReference type="InterPro" id="IPR050307">
    <property type="entry name" value="Sterol_Desaturase_Related"/>
</dbReference>
<feature type="domain" description="Fatty acid hydroxylase" evidence="6">
    <location>
        <begin position="202"/>
        <end position="338"/>
    </location>
</feature>
<dbReference type="AlphaFoldDB" id="A0A9P6L4I9"/>
<evidence type="ECO:0000256" key="5">
    <source>
        <dbReference type="SAM" id="Phobius"/>
    </source>
</evidence>
<dbReference type="Pfam" id="PF04116">
    <property type="entry name" value="FA_hydroxylase"/>
    <property type="match status" value="1"/>
</dbReference>
<dbReference type="OrthoDB" id="1658724at2759"/>
<evidence type="ECO:0000259" key="6">
    <source>
        <dbReference type="Pfam" id="PF04116"/>
    </source>
</evidence>
<evidence type="ECO:0000313" key="7">
    <source>
        <dbReference type="EMBL" id="KAF9782087.1"/>
    </source>
</evidence>
<organism evidence="7 8">
    <name type="scientific">Thelephora terrestris</name>
    <dbReference type="NCBI Taxonomy" id="56493"/>
    <lineage>
        <taxon>Eukaryota</taxon>
        <taxon>Fungi</taxon>
        <taxon>Dikarya</taxon>
        <taxon>Basidiomycota</taxon>
        <taxon>Agaricomycotina</taxon>
        <taxon>Agaricomycetes</taxon>
        <taxon>Thelephorales</taxon>
        <taxon>Thelephoraceae</taxon>
        <taxon>Thelephora</taxon>
    </lineage>
</organism>